<keyword evidence="1" id="KW-0812">Transmembrane</keyword>
<reference evidence="2" key="1">
    <citation type="submission" date="2022-09" db="EMBL/GenBank/DDBJ databases">
        <title>Comparative genomics and taxonomic characterization of three novel marine species of genus Reichenbachiella exhibiting antioxidant and polysaccharide degradation activities.</title>
        <authorList>
            <person name="Muhammad N."/>
            <person name="Lee Y.-J."/>
            <person name="Ko J."/>
            <person name="Kim S.-G."/>
        </authorList>
    </citation>
    <scope>NUCLEOTIDE SEQUENCE</scope>
    <source>
        <strain evidence="2">BKB1-1</strain>
    </source>
</reference>
<dbReference type="PANTHER" id="PTHR30441">
    <property type="entry name" value="DUF748 DOMAIN-CONTAINING PROTEIN"/>
    <property type="match status" value="1"/>
</dbReference>
<evidence type="ECO:0000313" key="3">
    <source>
        <dbReference type="Proteomes" id="UP001065174"/>
    </source>
</evidence>
<dbReference type="EMBL" id="CP106679">
    <property type="protein sequence ID" value="UXP33833.1"/>
    <property type="molecule type" value="Genomic_DNA"/>
</dbReference>
<dbReference type="Proteomes" id="UP001065174">
    <property type="component" value="Chromosome"/>
</dbReference>
<accession>A0ABY6CWK6</accession>
<keyword evidence="1" id="KW-0472">Membrane</keyword>
<name>A0ABY6CWK6_9BACT</name>
<evidence type="ECO:0000256" key="1">
    <source>
        <dbReference type="SAM" id="Phobius"/>
    </source>
</evidence>
<gene>
    <name evidence="2" type="ORF">N6H18_07710</name>
</gene>
<proteinExistence type="predicted"/>
<dbReference type="RefSeq" id="WP_262311259.1">
    <property type="nucleotide sequence ID" value="NZ_CP106679.1"/>
</dbReference>
<evidence type="ECO:0008006" key="4">
    <source>
        <dbReference type="Google" id="ProtNLM"/>
    </source>
</evidence>
<dbReference type="PANTHER" id="PTHR30441:SF4">
    <property type="entry name" value="PROTEIN ASMA"/>
    <property type="match status" value="1"/>
</dbReference>
<organism evidence="2 3">
    <name type="scientific">Reichenbachiella agarivorans</name>
    <dbReference type="NCBI Taxonomy" id="2979464"/>
    <lineage>
        <taxon>Bacteria</taxon>
        <taxon>Pseudomonadati</taxon>
        <taxon>Bacteroidota</taxon>
        <taxon>Cytophagia</taxon>
        <taxon>Cytophagales</taxon>
        <taxon>Reichenbachiellaceae</taxon>
        <taxon>Reichenbachiella</taxon>
    </lineage>
</organism>
<evidence type="ECO:0000313" key="2">
    <source>
        <dbReference type="EMBL" id="UXP33833.1"/>
    </source>
</evidence>
<keyword evidence="3" id="KW-1185">Reference proteome</keyword>
<feature type="transmembrane region" description="Helical" evidence="1">
    <location>
        <begin position="7"/>
        <end position="29"/>
    </location>
</feature>
<dbReference type="InterPro" id="IPR052894">
    <property type="entry name" value="AsmA-related"/>
</dbReference>
<keyword evidence="1" id="KW-1133">Transmembrane helix</keyword>
<protein>
    <recommendedName>
        <fullName evidence="4">AsmA-like C-terminal region</fullName>
    </recommendedName>
</protein>
<sequence>MKKLFTLIKVTIILVFGLFIVLTVTAWLMQDKITKLAIDEISRIVEAPLGVEKVSFSLIRDFPLATVQFEGIWLGSSPSLEDSLAAQSFDTLVRFNKLYVSVESRPLLDNIFNIRKIDIDGGVAKYLVNEKGVSCYDFLLKQDSTVDDQDDVAQPLHLSLDQVTISNLICYYQDDQIKAKARLHLDQINGELKITPQALAISADGNIGLSACEYAQTNLYQMERTDLQLKIHYHTDTLSIEEMKLTTEGASLSVLGKLTFAEQIDTDLSLSATELDLALLSKYLPSGYLAALGLGDIAGMLHVSARVQGPVSDQNMPHYECTYDLSQARVKVKAYPALTSIFIHGSATNGRLNNPMTTAINVDEMRLKTAGNTITLTGSVYNLDQLHYKLKSHVILNLATSKPYLPDSLIRHLSGRAELDFQTTGVLPDSITLDYMDDVLASSQAHLLLQDVNMDWDTTLSLQHVSGQLHYRQKELRMDSFSINVPQYNIHLMNNSLSAKLIGSISHRDSLEALFTFQAIEMPGGSLKGTARISNLNHPSIELNDTLIVDLAAMRPFISDSVVKDIRGKISATIQSKGTIDLDSIPEQILDLVYDQSLFDIYLQDLWLEMPDTLLNVQQLSGHINIAPELISIDHFSGVYSHVKIEIDKTTIKNLVTTLVKNKPGKLEISGVWRLGDLNYDMLGYWMDTTKVNDSIPVDEASSTSYELDYEIKGKVYVNSVRYNNALVEDISTLFNLKKDVYTIDQLKFKAFNGTMNSSIKVVRQENDIMEIDIKNQIDKMDIRKLLHDMDNFDQTEMTYQNINGILSTKEFFTRVVMRGDSIIYPDMRVSGDLTLEKGAVYKYKPVQAMASSLPGVNNLDTLELKTVNSSIFIFKNAIYVPKTYVVSNAFDITAFGMQSFGEDYEYHLQVVLGEILLGKSKKTLKQQEDMDDVTSESSRNSIFLKSYSLNGKDGNGLDNRQSRTGMKIKVRTQEKLLNLIFHPKFITFDTGVVE</sequence>